<feature type="transmembrane region" description="Helical" evidence="7">
    <location>
        <begin position="271"/>
        <end position="291"/>
    </location>
</feature>
<feature type="transmembrane region" description="Helical" evidence="7">
    <location>
        <begin position="12"/>
        <end position="37"/>
    </location>
</feature>
<keyword evidence="2" id="KW-0813">Transport</keyword>
<feature type="domain" description="Major facilitator superfamily (MFS) profile" evidence="8">
    <location>
        <begin position="1"/>
        <end position="412"/>
    </location>
</feature>
<evidence type="ECO:0000256" key="4">
    <source>
        <dbReference type="ARBA" id="ARBA00022692"/>
    </source>
</evidence>
<keyword evidence="6 7" id="KW-0472">Membrane</keyword>
<organism evidence="9 10">
    <name type="scientific">Fictibacillus iocasae</name>
    <dbReference type="NCBI Taxonomy" id="2715437"/>
    <lineage>
        <taxon>Bacteria</taxon>
        <taxon>Bacillati</taxon>
        <taxon>Bacillota</taxon>
        <taxon>Bacilli</taxon>
        <taxon>Bacillales</taxon>
        <taxon>Fictibacillaceae</taxon>
        <taxon>Fictibacillus</taxon>
    </lineage>
</organism>
<gene>
    <name evidence="9" type="ORF">ACFQPF_16280</name>
</gene>
<dbReference type="SUPFAM" id="SSF103473">
    <property type="entry name" value="MFS general substrate transporter"/>
    <property type="match status" value="1"/>
</dbReference>
<dbReference type="InterPro" id="IPR050171">
    <property type="entry name" value="MFS_Transporters"/>
</dbReference>
<reference evidence="10" key="1">
    <citation type="journal article" date="2019" name="Int. J. Syst. Evol. Microbiol.">
        <title>The Global Catalogue of Microorganisms (GCM) 10K type strain sequencing project: providing services to taxonomists for standard genome sequencing and annotation.</title>
        <authorList>
            <consortium name="The Broad Institute Genomics Platform"/>
            <consortium name="The Broad Institute Genome Sequencing Center for Infectious Disease"/>
            <person name="Wu L."/>
            <person name="Ma J."/>
        </authorList>
    </citation>
    <scope>NUCLEOTIDE SEQUENCE [LARGE SCALE GENOMIC DNA]</scope>
    <source>
        <strain evidence="10">NBRC 106396</strain>
    </source>
</reference>
<dbReference type="InterPro" id="IPR005829">
    <property type="entry name" value="Sugar_transporter_CS"/>
</dbReference>
<comment type="caution">
    <text evidence="9">The sequence shown here is derived from an EMBL/GenBank/DDBJ whole genome shotgun (WGS) entry which is preliminary data.</text>
</comment>
<feature type="transmembrane region" description="Helical" evidence="7">
    <location>
        <begin position="167"/>
        <end position="186"/>
    </location>
</feature>
<proteinExistence type="predicted"/>
<dbReference type="InterPro" id="IPR011701">
    <property type="entry name" value="MFS"/>
</dbReference>
<evidence type="ECO:0000256" key="7">
    <source>
        <dbReference type="SAM" id="Phobius"/>
    </source>
</evidence>
<dbReference type="PROSITE" id="PS50850">
    <property type="entry name" value="MFS"/>
    <property type="match status" value="1"/>
</dbReference>
<sequence length="423" mass="47157">MRFKDFHRTIQIRLAENFISTTVSTMVFPFMAIYFAGHFGAKITGIIMIVNIVIGMIAGLYGGYFADKIGRKKMIQLSGALRIGAYALMAAANSPWLESPVVTFLMMTVNSVCWGIGGPASRAMLIDLSTPENRKYVYAISYWLTNLSITAGSIAGAFLIKSHRFELFAALAVSAVISWLLVHYYIDETYVPKKSSTKEKPQVLREMAFNYSIVLKDRMFVKYMVAVILIMSLEVQLTNYVGIRLEKEMEVHTLTLFSTVLNIDGVRMMGFLQTENTILVVTATALVAVLFKKFKEYNILMVGLVIYTIGYSIIGFSNSPLLLVFAMLLATLGEITYAPVSESKLAEIADDEHRSAYMAVSGMKWNMGMVIASICVSIGSLFPGWAMSLLFFTMGMCSIYLMHTVFQRQTKQTDSLLQAAVNR</sequence>
<evidence type="ECO:0000256" key="2">
    <source>
        <dbReference type="ARBA" id="ARBA00022448"/>
    </source>
</evidence>
<evidence type="ECO:0000256" key="3">
    <source>
        <dbReference type="ARBA" id="ARBA00022475"/>
    </source>
</evidence>
<protein>
    <submittedName>
        <fullName evidence="9">MDR family MFS transporter</fullName>
    </submittedName>
</protein>
<dbReference type="Pfam" id="PF07690">
    <property type="entry name" value="MFS_1"/>
    <property type="match status" value="2"/>
</dbReference>
<evidence type="ECO:0000256" key="5">
    <source>
        <dbReference type="ARBA" id="ARBA00022989"/>
    </source>
</evidence>
<dbReference type="PROSITE" id="PS00216">
    <property type="entry name" value="SUGAR_TRANSPORT_1"/>
    <property type="match status" value="1"/>
</dbReference>
<comment type="subcellular location">
    <subcellularLocation>
        <location evidence="1">Cell membrane</location>
        <topology evidence="1">Multi-pass membrane protein</topology>
    </subcellularLocation>
</comment>
<dbReference type="RefSeq" id="WP_379750876.1">
    <property type="nucleotide sequence ID" value="NZ_JBHTCP010000050.1"/>
</dbReference>
<keyword evidence="10" id="KW-1185">Reference proteome</keyword>
<dbReference type="EMBL" id="JBHTCP010000050">
    <property type="protein sequence ID" value="MFC7373200.1"/>
    <property type="molecule type" value="Genomic_DNA"/>
</dbReference>
<keyword evidence="4 7" id="KW-0812">Transmembrane</keyword>
<dbReference type="Gene3D" id="1.20.1250.20">
    <property type="entry name" value="MFS general substrate transporter like domains"/>
    <property type="match status" value="1"/>
</dbReference>
<feature type="transmembrane region" description="Helical" evidence="7">
    <location>
        <begin position="136"/>
        <end position="160"/>
    </location>
</feature>
<dbReference type="CDD" id="cd17329">
    <property type="entry name" value="MFS_MdtH_MDR_like"/>
    <property type="match status" value="1"/>
</dbReference>
<accession>A0ABW2NV30</accession>
<name>A0ABW2NV30_9BACL</name>
<dbReference type="InterPro" id="IPR020846">
    <property type="entry name" value="MFS_dom"/>
</dbReference>
<keyword evidence="5 7" id="KW-1133">Transmembrane helix</keyword>
<evidence type="ECO:0000313" key="10">
    <source>
        <dbReference type="Proteomes" id="UP001596549"/>
    </source>
</evidence>
<keyword evidence="3" id="KW-1003">Cell membrane</keyword>
<evidence type="ECO:0000313" key="9">
    <source>
        <dbReference type="EMBL" id="MFC7373200.1"/>
    </source>
</evidence>
<dbReference type="PANTHER" id="PTHR23517:SF3">
    <property type="entry name" value="INTEGRAL MEMBRANE TRANSPORT PROTEIN"/>
    <property type="match status" value="1"/>
</dbReference>
<dbReference type="InterPro" id="IPR036259">
    <property type="entry name" value="MFS_trans_sf"/>
</dbReference>
<feature type="transmembrane region" description="Helical" evidence="7">
    <location>
        <begin position="43"/>
        <end position="65"/>
    </location>
</feature>
<evidence type="ECO:0000256" key="6">
    <source>
        <dbReference type="ARBA" id="ARBA00023136"/>
    </source>
</evidence>
<feature type="transmembrane region" description="Helical" evidence="7">
    <location>
        <begin position="369"/>
        <end position="402"/>
    </location>
</feature>
<evidence type="ECO:0000256" key="1">
    <source>
        <dbReference type="ARBA" id="ARBA00004651"/>
    </source>
</evidence>
<evidence type="ECO:0000259" key="8">
    <source>
        <dbReference type="PROSITE" id="PS50850"/>
    </source>
</evidence>
<dbReference type="Proteomes" id="UP001596549">
    <property type="component" value="Unassembled WGS sequence"/>
</dbReference>
<dbReference type="PANTHER" id="PTHR23517">
    <property type="entry name" value="RESISTANCE PROTEIN MDTM, PUTATIVE-RELATED-RELATED"/>
    <property type="match status" value="1"/>
</dbReference>